<keyword evidence="8" id="KW-1185">Reference proteome</keyword>
<dbReference type="GO" id="GO:0016757">
    <property type="term" value="F:glycosyltransferase activity"/>
    <property type="evidence" value="ECO:0007669"/>
    <property type="project" value="UniProtKB-KW"/>
</dbReference>
<protein>
    <submittedName>
        <fullName evidence="7">Glycosyltransferase family A protein</fullName>
        <ecNumber evidence="7">2.4.-.-</ecNumber>
    </submittedName>
</protein>
<evidence type="ECO:0000313" key="7">
    <source>
        <dbReference type="EMBL" id="MDV6301142.1"/>
    </source>
</evidence>
<dbReference type="EMBL" id="JAWLKF010000001">
    <property type="protein sequence ID" value="MDV6301142.1"/>
    <property type="molecule type" value="Genomic_DNA"/>
</dbReference>
<evidence type="ECO:0000256" key="2">
    <source>
        <dbReference type="ARBA" id="ARBA00006739"/>
    </source>
</evidence>
<proteinExistence type="inferred from homology"/>
<keyword evidence="3 7" id="KW-0328">Glycosyltransferase</keyword>
<dbReference type="PANTHER" id="PTHR43179:SF12">
    <property type="entry name" value="GALACTOFURANOSYLTRANSFERASE GLFT2"/>
    <property type="match status" value="1"/>
</dbReference>
<feature type="compositionally biased region" description="Low complexity" evidence="5">
    <location>
        <begin position="85"/>
        <end position="102"/>
    </location>
</feature>
<dbReference type="Gene3D" id="3.90.550.10">
    <property type="entry name" value="Spore Coat Polysaccharide Biosynthesis Protein SpsA, Chain A"/>
    <property type="match status" value="1"/>
</dbReference>
<dbReference type="InterPro" id="IPR001173">
    <property type="entry name" value="Glyco_trans_2-like"/>
</dbReference>
<evidence type="ECO:0000256" key="5">
    <source>
        <dbReference type="SAM" id="MobiDB-lite"/>
    </source>
</evidence>
<keyword evidence="4 7" id="KW-0808">Transferase</keyword>
<reference evidence="7 8" key="1">
    <citation type="submission" date="2023-10" db="EMBL/GenBank/DDBJ databases">
        <title>Development of a sustainable strategy for remediation of hydrocarbon-contaminated territories based on the waste exchange concept.</title>
        <authorList>
            <person name="Krivoruchko A."/>
        </authorList>
    </citation>
    <scope>NUCLEOTIDE SEQUENCE [LARGE SCALE GENOMIC DNA]</scope>
    <source>
        <strain evidence="7 8">IEGM 1327</strain>
    </source>
</reference>
<dbReference type="SUPFAM" id="SSF53448">
    <property type="entry name" value="Nucleotide-diphospho-sugar transferases"/>
    <property type="match status" value="1"/>
</dbReference>
<dbReference type="Proteomes" id="UP001186104">
    <property type="component" value="Unassembled WGS sequence"/>
</dbReference>
<feature type="domain" description="Glycosyltransferase 2-like" evidence="6">
    <location>
        <begin position="137"/>
        <end position="234"/>
    </location>
</feature>
<sequence length="359" mass="40584">MLPGNARLAKCVQCPYSRSTFAPVRFPELTFRRAASQPHNHWPYRLRSQRRPCPRRRLRGTPLEIRHARRRPGRIRHHPNSQRQGRSLRSTASSRSTGLRASVHGDHQRQRLDRRPSRTHRQPSPSWRSGPEIRRCCGNPGASFARNRGADAARSELLAFCDADDAVHPSWLRRIVAGLDEYDLVGTGLETETLNSVATRASTPFAPPTDQGKSTFLPFVIGASMACRRSTYRQLGGMLEYVHASEDMEFSWRAQHAGRRLHFIAEPLVSYRLRTGHRENWKQAGALGYGSAHVRGLYRVHGCPPFRARSISVALLMLGVRNPLLPTAVTRTPTRLWLRLVAAHLGLLRGGRRYGSLAW</sequence>
<dbReference type="CDD" id="cd00761">
    <property type="entry name" value="Glyco_tranf_GTA_type"/>
    <property type="match status" value="1"/>
</dbReference>
<dbReference type="PANTHER" id="PTHR43179">
    <property type="entry name" value="RHAMNOSYLTRANSFERASE WBBL"/>
    <property type="match status" value="1"/>
</dbReference>
<dbReference type="EC" id="2.4.-.-" evidence="7"/>
<feature type="compositionally biased region" description="Basic and acidic residues" evidence="5">
    <location>
        <begin position="103"/>
        <end position="116"/>
    </location>
</feature>
<gene>
    <name evidence="7" type="ORF">R3P93_01055</name>
</gene>
<evidence type="ECO:0000256" key="3">
    <source>
        <dbReference type="ARBA" id="ARBA00022676"/>
    </source>
</evidence>
<feature type="compositionally biased region" description="Basic residues" evidence="5">
    <location>
        <begin position="42"/>
        <end position="59"/>
    </location>
</feature>
<name>A0ABU4CVL6_9NOCA</name>
<evidence type="ECO:0000256" key="1">
    <source>
        <dbReference type="ARBA" id="ARBA00004776"/>
    </source>
</evidence>
<evidence type="ECO:0000259" key="6">
    <source>
        <dbReference type="Pfam" id="PF00535"/>
    </source>
</evidence>
<dbReference type="Pfam" id="PF00535">
    <property type="entry name" value="Glycos_transf_2"/>
    <property type="match status" value="1"/>
</dbReference>
<comment type="pathway">
    <text evidence="1">Cell wall biogenesis; cell wall polysaccharide biosynthesis.</text>
</comment>
<feature type="region of interest" description="Disordered" evidence="5">
    <location>
        <begin position="42"/>
        <end position="134"/>
    </location>
</feature>
<comment type="similarity">
    <text evidence="2">Belongs to the glycosyltransferase 2 family.</text>
</comment>
<comment type="caution">
    <text evidence="7">The sequence shown here is derived from an EMBL/GenBank/DDBJ whole genome shotgun (WGS) entry which is preliminary data.</text>
</comment>
<dbReference type="InterPro" id="IPR029044">
    <property type="entry name" value="Nucleotide-diphossugar_trans"/>
</dbReference>
<evidence type="ECO:0000256" key="4">
    <source>
        <dbReference type="ARBA" id="ARBA00022679"/>
    </source>
</evidence>
<evidence type="ECO:0000313" key="8">
    <source>
        <dbReference type="Proteomes" id="UP001186104"/>
    </source>
</evidence>
<organism evidence="7 8">
    <name type="scientific">Rhodococcus cerastii</name>
    <dbReference type="NCBI Taxonomy" id="908616"/>
    <lineage>
        <taxon>Bacteria</taxon>
        <taxon>Bacillati</taxon>
        <taxon>Actinomycetota</taxon>
        <taxon>Actinomycetes</taxon>
        <taxon>Mycobacteriales</taxon>
        <taxon>Nocardiaceae</taxon>
        <taxon>Rhodococcus</taxon>
    </lineage>
</organism>
<feature type="compositionally biased region" description="Basic residues" evidence="5">
    <location>
        <begin position="67"/>
        <end position="80"/>
    </location>
</feature>
<accession>A0ABU4CVL6</accession>